<evidence type="ECO:0000313" key="2">
    <source>
        <dbReference type="Proteomes" id="UP000031036"/>
    </source>
</evidence>
<dbReference type="Proteomes" id="UP000031036">
    <property type="component" value="Unassembled WGS sequence"/>
</dbReference>
<accession>A0A0B2VV89</accession>
<reference evidence="1 2" key="1">
    <citation type="submission" date="2014-11" db="EMBL/GenBank/DDBJ databases">
        <title>Genetic blueprint of the zoonotic pathogen Toxocara canis.</title>
        <authorList>
            <person name="Zhu X.-Q."/>
            <person name="Korhonen P.K."/>
            <person name="Cai H."/>
            <person name="Young N.D."/>
            <person name="Nejsum P."/>
            <person name="von Samson-Himmelstjerna G."/>
            <person name="Boag P.R."/>
            <person name="Tan P."/>
            <person name="Li Q."/>
            <person name="Min J."/>
            <person name="Yang Y."/>
            <person name="Wang X."/>
            <person name="Fang X."/>
            <person name="Hall R.S."/>
            <person name="Hofmann A."/>
            <person name="Sternberg P.W."/>
            <person name="Jex A.R."/>
            <person name="Gasser R.B."/>
        </authorList>
    </citation>
    <scope>NUCLEOTIDE SEQUENCE [LARGE SCALE GENOMIC DNA]</scope>
    <source>
        <strain evidence="1">PN_DK_2014</strain>
    </source>
</reference>
<dbReference type="AlphaFoldDB" id="A0A0B2VV89"/>
<dbReference type="EMBL" id="JPKZ01000811">
    <property type="protein sequence ID" value="KHN85329.1"/>
    <property type="molecule type" value="Genomic_DNA"/>
</dbReference>
<evidence type="ECO:0000313" key="1">
    <source>
        <dbReference type="EMBL" id="KHN85329.1"/>
    </source>
</evidence>
<proteinExistence type="predicted"/>
<name>A0A0B2VV89_TOXCA</name>
<comment type="caution">
    <text evidence="1">The sequence shown here is derived from an EMBL/GenBank/DDBJ whole genome shotgun (WGS) entry which is preliminary data.</text>
</comment>
<sequence length="122" mass="13729">QSVCNYHKIRIFSTLQFFKRVKTHTCHQRIYTSSQQSKHQLTGSINAVSGGCPLHIESPGRRVAGSADVVAARLRRLCSTRVSQDECQYVLVIPQERGSPLSSSNTTSCRPTERELLVEKKR</sequence>
<keyword evidence="2" id="KW-1185">Reference proteome</keyword>
<gene>
    <name evidence="1" type="ORF">Tcan_00590</name>
</gene>
<organism evidence="1 2">
    <name type="scientific">Toxocara canis</name>
    <name type="common">Canine roundworm</name>
    <dbReference type="NCBI Taxonomy" id="6265"/>
    <lineage>
        <taxon>Eukaryota</taxon>
        <taxon>Metazoa</taxon>
        <taxon>Ecdysozoa</taxon>
        <taxon>Nematoda</taxon>
        <taxon>Chromadorea</taxon>
        <taxon>Rhabditida</taxon>
        <taxon>Spirurina</taxon>
        <taxon>Ascaridomorpha</taxon>
        <taxon>Ascaridoidea</taxon>
        <taxon>Toxocaridae</taxon>
        <taxon>Toxocara</taxon>
    </lineage>
</organism>
<protein>
    <submittedName>
        <fullName evidence="1">Uncharacterized protein</fullName>
    </submittedName>
</protein>
<feature type="non-terminal residue" evidence="1">
    <location>
        <position position="1"/>
    </location>
</feature>
<feature type="non-terminal residue" evidence="1">
    <location>
        <position position="122"/>
    </location>
</feature>